<evidence type="ECO:0000256" key="1">
    <source>
        <dbReference type="SAM" id="Phobius"/>
    </source>
</evidence>
<dbReference type="EMBL" id="OP429125">
    <property type="protein sequence ID" value="WEG69321.1"/>
    <property type="molecule type" value="Genomic_DNA"/>
</dbReference>
<dbReference type="EMBL" id="OP429139">
    <property type="protein sequence ID" value="WEG71271.1"/>
    <property type="molecule type" value="Genomic_DNA"/>
</dbReference>
<dbReference type="EMBL" id="OP429141">
    <property type="protein sequence ID" value="WEG71550.1"/>
    <property type="molecule type" value="Genomic_DNA"/>
</dbReference>
<dbReference type="EMBL" id="OP429124">
    <property type="protein sequence ID" value="WEG69182.1"/>
    <property type="molecule type" value="Genomic_DNA"/>
</dbReference>
<accession>A0A9Y1IM88</accession>
<organism evidence="5">
    <name type="scientific">Mastomys natalensis cytomegalovirus 2</name>
    <dbReference type="NCBI Taxonomy" id="2973540"/>
    <lineage>
        <taxon>Viruses</taxon>
        <taxon>Duplodnaviria</taxon>
        <taxon>Heunggongvirae</taxon>
        <taxon>Peploviricota</taxon>
        <taxon>Herviviricetes</taxon>
        <taxon>Herpesvirales</taxon>
        <taxon>Orthoherpesviridae</taxon>
        <taxon>Betaherpesvirinae</taxon>
        <taxon>Muromegalovirus</taxon>
    </lineage>
</organism>
<evidence type="ECO:0000313" key="3">
    <source>
        <dbReference type="EMBL" id="WEG69182.1"/>
    </source>
</evidence>
<keyword evidence="1" id="KW-0472">Membrane</keyword>
<evidence type="ECO:0000313" key="4">
    <source>
        <dbReference type="EMBL" id="WEG69321.1"/>
    </source>
</evidence>
<dbReference type="EMBL" id="OP429126">
    <property type="protein sequence ID" value="WEG69459.1"/>
    <property type="molecule type" value="Genomic_DNA"/>
</dbReference>
<keyword evidence="1" id="KW-1133">Transmembrane helix</keyword>
<evidence type="ECO:0000313" key="2">
    <source>
        <dbReference type="EMBL" id="WEG69044.1"/>
    </source>
</evidence>
<gene>
    <name evidence="5" type="primary">m40</name>
</gene>
<sequence length="127" mass="14224">MGIVSSVRRRVVREPEFLLSDILSDDEITIFPESSAVLDGGSVTMPLTGTTADNRETVFYGEGNEDGQSLLYLAWRRAENVVYFGLSVVCFTLIALGVYFLYVFISGKRDVGKNDRFGVKWTRLREG</sequence>
<reference evidence="5" key="1">
    <citation type="submission" date="2022-09" db="EMBL/GenBank/DDBJ databases">
        <authorList>
            <person name="Vucak M."/>
            <person name="Davison A.J."/>
        </authorList>
    </citation>
    <scope>NUCLEOTIDE SEQUENCE</scope>
    <source>
        <strain evidence="2">Mnat18</strain>
        <strain evidence="3">Mnat19</strain>
        <strain evidence="5">Mnat2</strain>
        <strain evidence="4">Mnat29</strain>
    </source>
</reference>
<reference evidence="5" key="2">
    <citation type="submission" date="2023-06" db="EMBL/GenBank/DDBJ databases">
        <title>Isolation and genome sequencing of cytomegaloviruses from Natal multimammate mice (Mastomys natalensis).</title>
        <authorList>
            <person name="Jarvis M.A."/>
            <person name="Davison A.J."/>
        </authorList>
    </citation>
    <scope>NUCLEOTIDE SEQUENCE</scope>
    <source>
        <strain evidence="2">Mnat18</strain>
        <strain evidence="3">Mnat19</strain>
        <strain evidence="5">Mnat2</strain>
        <strain evidence="4">Mnat29</strain>
    </source>
</reference>
<dbReference type="EMBL" id="OP429123">
    <property type="protein sequence ID" value="WEG69044.1"/>
    <property type="molecule type" value="Genomic_DNA"/>
</dbReference>
<keyword evidence="1" id="KW-0812">Transmembrane</keyword>
<protein>
    <submittedName>
        <fullName evidence="5">Protein m40</fullName>
    </submittedName>
</protein>
<evidence type="ECO:0000313" key="5">
    <source>
        <dbReference type="EMBL" id="WEG69459.1"/>
    </source>
</evidence>
<name>A0A9Y1IM88_9BETA</name>
<proteinExistence type="predicted"/>
<feature type="transmembrane region" description="Helical" evidence="1">
    <location>
        <begin position="81"/>
        <end position="105"/>
    </location>
</feature>